<reference evidence="1 2" key="1">
    <citation type="submission" date="2016-12" db="EMBL/GenBank/DDBJ databases">
        <authorList>
            <person name="Song W.-J."/>
            <person name="Kurnit D.M."/>
        </authorList>
    </citation>
    <scope>NUCLEOTIDE SEQUENCE [LARGE SCALE GENOMIC DNA]</scope>
    <source>
        <strain evidence="1 2">DSM 30827</strain>
    </source>
</reference>
<evidence type="ECO:0000313" key="2">
    <source>
        <dbReference type="Proteomes" id="UP000217209"/>
    </source>
</evidence>
<sequence length="115" mass="13306">MTRMQVRWFALGGDAMPVSKKELQSLDKQGQAALLEKINRLKRGKSRSGDLRSIRDDIFEIRAQVGNNHYRAMAIQDSPVHIIILSCFYKNTQKTPMMEIDKAVERSKTWKARKE</sequence>
<dbReference type="RefSeq" id="WP_157731295.1">
    <property type="nucleotide sequence ID" value="NZ_CP019688.1"/>
</dbReference>
<dbReference type="OrthoDB" id="5192540at2"/>
<protein>
    <submittedName>
        <fullName evidence="1">Toxin HigB</fullName>
    </submittedName>
</protein>
<dbReference type="Pfam" id="PF05973">
    <property type="entry name" value="Gp49"/>
    <property type="match status" value="1"/>
</dbReference>
<proteinExistence type="predicted"/>
<dbReference type="KEGG" id="cgv:CGLAU_08045"/>
<gene>
    <name evidence="1" type="primary">higB</name>
    <name evidence="1" type="ORF">CGLAU_08045</name>
</gene>
<organism evidence="1 2">
    <name type="scientific">Corynebacterium glaucum</name>
    <dbReference type="NCBI Taxonomy" id="187491"/>
    <lineage>
        <taxon>Bacteria</taxon>
        <taxon>Bacillati</taxon>
        <taxon>Actinomycetota</taxon>
        <taxon>Actinomycetes</taxon>
        <taxon>Mycobacteriales</taxon>
        <taxon>Corynebacteriaceae</taxon>
        <taxon>Corynebacterium</taxon>
    </lineage>
</organism>
<name>A0A1Q2HXK6_9CORY</name>
<dbReference type="Proteomes" id="UP000217209">
    <property type="component" value="Chromosome"/>
</dbReference>
<dbReference type="AlphaFoldDB" id="A0A1Q2HXK6"/>
<dbReference type="InterPro" id="IPR009241">
    <property type="entry name" value="HigB-like"/>
</dbReference>
<accession>A0A1Q2HXK6</accession>
<keyword evidence="2" id="KW-1185">Reference proteome</keyword>
<evidence type="ECO:0000313" key="1">
    <source>
        <dbReference type="EMBL" id="AQQ15564.1"/>
    </source>
</evidence>
<dbReference type="EMBL" id="CP019688">
    <property type="protein sequence ID" value="AQQ15564.1"/>
    <property type="molecule type" value="Genomic_DNA"/>
</dbReference>